<evidence type="ECO:0000259" key="1">
    <source>
        <dbReference type="Pfam" id="PF13976"/>
    </source>
</evidence>
<protein>
    <recommendedName>
        <fullName evidence="1">GAG-pre-integrase domain-containing protein</fullName>
    </recommendedName>
</protein>
<dbReference type="EnsemblPlants" id="Solyc12g039007.1.1">
    <property type="protein sequence ID" value="Solyc12g039007.1.1"/>
    <property type="gene ID" value="Solyc12g039007.1"/>
</dbReference>
<organism evidence="2">
    <name type="scientific">Solanum lycopersicum</name>
    <name type="common">Tomato</name>
    <name type="synonym">Lycopersicon esculentum</name>
    <dbReference type="NCBI Taxonomy" id="4081"/>
    <lineage>
        <taxon>Eukaryota</taxon>
        <taxon>Viridiplantae</taxon>
        <taxon>Streptophyta</taxon>
        <taxon>Embryophyta</taxon>
        <taxon>Tracheophyta</taxon>
        <taxon>Spermatophyta</taxon>
        <taxon>Magnoliopsida</taxon>
        <taxon>eudicotyledons</taxon>
        <taxon>Gunneridae</taxon>
        <taxon>Pentapetalae</taxon>
        <taxon>asterids</taxon>
        <taxon>lamiids</taxon>
        <taxon>Solanales</taxon>
        <taxon>Solanaceae</taxon>
        <taxon>Solanoideae</taxon>
        <taxon>Solaneae</taxon>
        <taxon>Solanum</taxon>
        <taxon>Solanum subgen. Lycopersicon</taxon>
    </lineage>
</organism>
<evidence type="ECO:0000313" key="3">
    <source>
        <dbReference type="Proteomes" id="UP000004994"/>
    </source>
</evidence>
<dbReference type="InParanoid" id="A0A3Q7J8P2"/>
<reference evidence="2" key="2">
    <citation type="submission" date="2019-01" db="UniProtKB">
        <authorList>
            <consortium name="EnsemblPlants"/>
        </authorList>
    </citation>
    <scope>IDENTIFICATION</scope>
    <source>
        <strain evidence="2">cv. Heinz 1706</strain>
    </source>
</reference>
<sequence>MVKVLMAENKMFPLEDSNVENIALVIDAKNDSDLWHLRYGHLNIKGLKFLCQKDSTDEGQWSDPNSVEEVIEPETFTILEEPSSERIPLRRST</sequence>
<accession>A0A3Q7J8P2</accession>
<dbReference type="Gramene" id="Solyc12g039007.1.1">
    <property type="protein sequence ID" value="Solyc12g039007.1.1"/>
    <property type="gene ID" value="Solyc12g039007.1"/>
</dbReference>
<dbReference type="Proteomes" id="UP000004994">
    <property type="component" value="Chromosome 12"/>
</dbReference>
<name>A0A3Q7J8P2_SOLLC</name>
<keyword evidence="3" id="KW-1185">Reference proteome</keyword>
<feature type="domain" description="GAG-pre-integrase" evidence="1">
    <location>
        <begin position="11"/>
        <end position="55"/>
    </location>
</feature>
<dbReference type="Pfam" id="PF13976">
    <property type="entry name" value="gag_pre-integrs"/>
    <property type="match status" value="1"/>
</dbReference>
<evidence type="ECO:0000313" key="2">
    <source>
        <dbReference type="EnsemblPlants" id="Solyc12g039007.1.1"/>
    </source>
</evidence>
<dbReference type="AlphaFoldDB" id="A0A3Q7J8P2"/>
<proteinExistence type="predicted"/>
<dbReference type="InterPro" id="IPR025724">
    <property type="entry name" value="GAG-pre-integrase_dom"/>
</dbReference>
<reference evidence="2" key="1">
    <citation type="journal article" date="2012" name="Nature">
        <title>The tomato genome sequence provides insights into fleshy fruit evolution.</title>
        <authorList>
            <consortium name="Tomato Genome Consortium"/>
        </authorList>
    </citation>
    <scope>NUCLEOTIDE SEQUENCE [LARGE SCALE GENOMIC DNA]</scope>
    <source>
        <strain evidence="2">cv. Heinz 1706</strain>
    </source>
</reference>